<evidence type="ECO:0000313" key="2">
    <source>
        <dbReference type="EMBL" id="KAK9812222.1"/>
    </source>
</evidence>
<feature type="domain" description="Homologous recombination OB-fold protein OB-fold" evidence="1">
    <location>
        <begin position="56"/>
        <end position="137"/>
    </location>
</feature>
<dbReference type="InterPro" id="IPR058570">
    <property type="entry name" value="HROB_OB"/>
</dbReference>
<dbReference type="InterPro" id="IPR028045">
    <property type="entry name" value="HROB"/>
</dbReference>
<proteinExistence type="predicted"/>
<evidence type="ECO:0000313" key="3">
    <source>
        <dbReference type="Proteomes" id="UP001465755"/>
    </source>
</evidence>
<keyword evidence="3" id="KW-1185">Reference proteome</keyword>
<accession>A0AAW1PTT5</accession>
<dbReference type="Pfam" id="PF15072">
    <property type="entry name" value="HROB"/>
    <property type="match status" value="1"/>
</dbReference>
<name>A0AAW1PTT5_9CHLO</name>
<protein>
    <recommendedName>
        <fullName evidence="1">Homologous recombination OB-fold protein OB-fold domain-containing protein</fullName>
    </recommendedName>
</protein>
<gene>
    <name evidence="2" type="ORF">WJX73_005092</name>
</gene>
<comment type="caution">
    <text evidence="2">The sequence shown here is derived from an EMBL/GenBank/DDBJ whole genome shotgun (WGS) entry which is preliminary data.</text>
</comment>
<dbReference type="PANTHER" id="PTHR14523">
    <property type="entry name" value="UNCHARACTERIZED PROTEIN C17ORF53 HOMOLOG"/>
    <property type="match status" value="1"/>
</dbReference>
<dbReference type="EMBL" id="JALJOQ010000008">
    <property type="protein sequence ID" value="KAK9812222.1"/>
    <property type="molecule type" value="Genomic_DNA"/>
</dbReference>
<dbReference type="GO" id="GO:0000725">
    <property type="term" value="P:recombinational repair"/>
    <property type="evidence" value="ECO:0007669"/>
    <property type="project" value="InterPro"/>
</dbReference>
<dbReference type="AlphaFoldDB" id="A0AAW1PTT5"/>
<dbReference type="Proteomes" id="UP001465755">
    <property type="component" value="Unassembled WGS sequence"/>
</dbReference>
<organism evidence="2 3">
    <name type="scientific">Symbiochloris irregularis</name>
    <dbReference type="NCBI Taxonomy" id="706552"/>
    <lineage>
        <taxon>Eukaryota</taxon>
        <taxon>Viridiplantae</taxon>
        <taxon>Chlorophyta</taxon>
        <taxon>core chlorophytes</taxon>
        <taxon>Trebouxiophyceae</taxon>
        <taxon>Trebouxiales</taxon>
        <taxon>Trebouxiaceae</taxon>
        <taxon>Symbiochloris</taxon>
    </lineage>
</organism>
<dbReference type="PANTHER" id="PTHR14523:SF1">
    <property type="entry name" value="HOMOLOGOUS RECOMBINATION OB-FOLD PROTEIN"/>
    <property type="match status" value="1"/>
</dbReference>
<evidence type="ECO:0000259" key="1">
    <source>
        <dbReference type="Pfam" id="PF15072"/>
    </source>
</evidence>
<sequence length="146" mass="15903">MDDIDALELVAPSHTKPGLRDRSLSKAWQTALSFQGQSREHAVSILDMMRLEASCKISRAVLMISSIASTAFGEAAVKLKDPTGEMHGGLDGRVLRKHTDLSSGAVLILQQAPFLRLSHQLRYLCVPLECVCQVISASETEDMLIA</sequence>
<reference evidence="2 3" key="1">
    <citation type="journal article" date="2024" name="Nat. Commun.">
        <title>Phylogenomics reveals the evolutionary origins of lichenization in chlorophyte algae.</title>
        <authorList>
            <person name="Puginier C."/>
            <person name="Libourel C."/>
            <person name="Otte J."/>
            <person name="Skaloud P."/>
            <person name="Haon M."/>
            <person name="Grisel S."/>
            <person name="Petersen M."/>
            <person name="Berrin J.G."/>
            <person name="Delaux P.M."/>
            <person name="Dal Grande F."/>
            <person name="Keller J."/>
        </authorList>
    </citation>
    <scope>NUCLEOTIDE SEQUENCE [LARGE SCALE GENOMIC DNA]</scope>
    <source>
        <strain evidence="2 3">SAG 2036</strain>
    </source>
</reference>